<gene>
    <name evidence="1" type="ORF">MLD38_018349</name>
</gene>
<dbReference type="Proteomes" id="UP001057402">
    <property type="component" value="Chromosome 5"/>
</dbReference>
<organism evidence="1 2">
    <name type="scientific">Melastoma candidum</name>
    <dbReference type="NCBI Taxonomy" id="119954"/>
    <lineage>
        <taxon>Eukaryota</taxon>
        <taxon>Viridiplantae</taxon>
        <taxon>Streptophyta</taxon>
        <taxon>Embryophyta</taxon>
        <taxon>Tracheophyta</taxon>
        <taxon>Spermatophyta</taxon>
        <taxon>Magnoliopsida</taxon>
        <taxon>eudicotyledons</taxon>
        <taxon>Gunneridae</taxon>
        <taxon>Pentapetalae</taxon>
        <taxon>rosids</taxon>
        <taxon>malvids</taxon>
        <taxon>Myrtales</taxon>
        <taxon>Melastomataceae</taxon>
        <taxon>Melastomatoideae</taxon>
        <taxon>Melastomateae</taxon>
        <taxon>Melastoma</taxon>
    </lineage>
</organism>
<sequence>MSMRDETSLHSDSHRNRKVTKVLQAESAVRALGKKSFLSLFSLPPFHAKQKFVVDRQRQTSSLSRLLGCLSSSTPALPPSPHFSRASSLRPCPAVIGVGLGGRMVEMGRRDVPVRRRARKRRTMMNGGVSGQRKRKFDDTRNQEKARCSSGSRGTSSVDPRSGCREEDDVNGASASCSRERKRKRIGLMRCVKRKAGKITGIVDCGVEDSSTVDKVVIDEAASYAGETLGTQASSCVVRRNRSRTGKSLSGTKKFRAIMPEDLILIDDSDNDEDDGDEDVDNSAVLGDTEDKSNKSGLGLNFSVDEGIEMRHRNIPVAKRTRRQIRMLSDEVFREGRKSKGILHGSTKSSPEIIDVYDDGSEDDSQIIKLAGEVEEKTGDSLGSFARSGIAHRTRSQVADSNEFMSADVEGAKDSEELPLICSNEEVNVVRNKCYLVDEFGNLYPEDEANSTFVEKGGRDETVGRKMSSGKNNKRHREVEDNYEDGEDVITGGADEEDLVDQGSREDEANEADSNEHTSLQFEGDKDSEELPRICSSEEVHVVRNRCYLVDEFGYLYSEDEAISTFVEKREGNETDAGNNSREAWVMIQDYDGEDDYDGDGDDNDEDEEVDDDGGGDGVTDNNEEREEGDDDNREDDLMKYMSEEGGNYEQQLPSYSSENKNGRSMDHTASVLRHRMWDCVARRTRSHFKRMRSDTMKAGTFGNPFCLDSEDDDQKNALTDDSSSGESNKRGVSSASKAGGKSMQKSEGRDEEHWAPADRKPIKNADGAGKIHLTNSARVKGDKLKQKIDGHGQENVTPSKRKHIQRACDARKVLLEAIWSQRDTLRENMNIGTHKVARITNRLFTFGEEDSEPPEKSEAELEMEKLWMEFDFCLRSCELEYGNTDILRTTAMVENGDLQQPKFDDPCLRGVHDAYLDEEIGYRCRHCTFIIQEIRDVVVPFRKDPVERCVKRDNRRGDDDFLRKLPNENKINDLSHGCPSNRDGTVWDLVPGVKSSLYPHQQEGFEFIWKNIAGAVNLSEVRRLKESNEGSGCIISHAPGTGKSRLAIVFLQAYLRFFPDCRPVIIAPKSMLLTWEQEFKKWNVDIPFHNLNNVELSGKEDVEALGILARLNSGSPRQEILRMVKIYSWKCQSSVLGVSYNLFEKLTLGRNTKEDDQSEGKVLLKLPGLLVLDEGHTPRNNDSLIWQALSNVRTQKRICLSGTPFQNNFDELFNTFCMARPGFSSTMSLRNKGDGMRRRGRKPNVVKANWANLTNSICDNNIKELEKLKAMISPFVHVYKGNVLQETLPGLSQRVVYLRPGSLQKKLLQTANLIRNVIERRHLASLISVHPSLLLQHSSPMITGLFPGIREELQGTKLTTQDSAKMKFLIEFLRLADALKEKVLVFSDYLDPLMFLKDQLNSCFGWTEGEEILYMEGKLDVRQRQASISTFNDEDSKVKVLLASTRACCEGISLVGASRVILLDAAWNPAVQRQAISRAYRIGQKRFVYVYYLITHETIEEEVYRQQVNKDRLSNMVFPLDNKGDGFDEHPNSTNEPEDKVLLEMLEHSTIADSIEKVV</sequence>
<dbReference type="EMBL" id="CM042884">
    <property type="protein sequence ID" value="KAI4369958.1"/>
    <property type="molecule type" value="Genomic_DNA"/>
</dbReference>
<name>A0ACB9QTH2_9MYRT</name>
<accession>A0ACB9QTH2</accession>
<keyword evidence="2" id="KW-1185">Reference proteome</keyword>
<evidence type="ECO:0000313" key="1">
    <source>
        <dbReference type="EMBL" id="KAI4369958.1"/>
    </source>
</evidence>
<comment type="caution">
    <text evidence="1">The sequence shown here is derived from an EMBL/GenBank/DDBJ whole genome shotgun (WGS) entry which is preliminary data.</text>
</comment>
<evidence type="ECO:0000313" key="2">
    <source>
        <dbReference type="Proteomes" id="UP001057402"/>
    </source>
</evidence>
<reference evidence="2" key="1">
    <citation type="journal article" date="2023" name="Front. Plant Sci.">
        <title>Chromosomal-level genome assembly of Melastoma candidum provides insights into trichome evolution.</title>
        <authorList>
            <person name="Zhong Y."/>
            <person name="Wu W."/>
            <person name="Sun C."/>
            <person name="Zou P."/>
            <person name="Liu Y."/>
            <person name="Dai S."/>
            <person name="Zhou R."/>
        </authorList>
    </citation>
    <scope>NUCLEOTIDE SEQUENCE [LARGE SCALE GENOMIC DNA]</scope>
</reference>
<protein>
    <submittedName>
        <fullName evidence="1">Uncharacterized protein</fullName>
    </submittedName>
</protein>
<proteinExistence type="predicted"/>